<keyword evidence="10" id="KW-0443">Lipid metabolism</keyword>
<organism evidence="14 15">
    <name type="scientific">Xenopus laevis</name>
    <name type="common">African clawed frog</name>
    <dbReference type="NCBI Taxonomy" id="8355"/>
    <lineage>
        <taxon>Eukaryota</taxon>
        <taxon>Metazoa</taxon>
        <taxon>Chordata</taxon>
        <taxon>Craniata</taxon>
        <taxon>Vertebrata</taxon>
        <taxon>Euteleostomi</taxon>
        <taxon>Amphibia</taxon>
        <taxon>Batrachia</taxon>
        <taxon>Anura</taxon>
        <taxon>Pipoidea</taxon>
        <taxon>Pipidae</taxon>
        <taxon>Xenopodinae</taxon>
        <taxon>Xenopus</taxon>
        <taxon>Xenopus</taxon>
    </lineage>
</organism>
<comment type="pathway">
    <text evidence="2">Protein modification; protein glycosylation.</text>
</comment>
<keyword evidence="7" id="KW-0735">Signal-anchor</keyword>
<evidence type="ECO:0000256" key="8">
    <source>
        <dbReference type="ARBA" id="ARBA00022989"/>
    </source>
</evidence>
<keyword evidence="8" id="KW-1133">Transmembrane helix</keyword>
<dbReference type="GO" id="GO:0006629">
    <property type="term" value="P:lipid metabolic process"/>
    <property type="evidence" value="ECO:0007669"/>
    <property type="project" value="UniProtKB-KW"/>
</dbReference>
<keyword evidence="9 13" id="KW-0333">Golgi apparatus</keyword>
<evidence type="ECO:0000256" key="1">
    <source>
        <dbReference type="ARBA" id="ARBA00004323"/>
    </source>
</evidence>
<gene>
    <name evidence="14" type="ORF">XELAEV_18019536mg</name>
</gene>
<evidence type="ECO:0000256" key="7">
    <source>
        <dbReference type="ARBA" id="ARBA00022968"/>
    </source>
</evidence>
<evidence type="ECO:0000256" key="5">
    <source>
        <dbReference type="ARBA" id="ARBA00022679"/>
    </source>
</evidence>
<evidence type="ECO:0000256" key="4">
    <source>
        <dbReference type="ARBA" id="ARBA00022676"/>
    </source>
</evidence>
<evidence type="ECO:0000313" key="14">
    <source>
        <dbReference type="EMBL" id="OCT90919.1"/>
    </source>
</evidence>
<evidence type="ECO:0000256" key="2">
    <source>
        <dbReference type="ARBA" id="ARBA00004922"/>
    </source>
</evidence>
<evidence type="ECO:0000256" key="9">
    <source>
        <dbReference type="ARBA" id="ARBA00023034"/>
    </source>
</evidence>
<keyword evidence="5" id="KW-0808">Transferase</keyword>
<evidence type="ECO:0000256" key="11">
    <source>
        <dbReference type="ARBA" id="ARBA00023136"/>
    </source>
</evidence>
<evidence type="ECO:0000256" key="6">
    <source>
        <dbReference type="ARBA" id="ARBA00022692"/>
    </source>
</evidence>
<dbReference type="PANTHER" id="PTHR11214">
    <property type="entry name" value="BETA-1,3-N-ACETYLGLUCOSAMINYLTRANSFERASE"/>
    <property type="match status" value="1"/>
</dbReference>
<name>A0A974HUN2_XENLA</name>
<evidence type="ECO:0000256" key="10">
    <source>
        <dbReference type="ARBA" id="ARBA00023098"/>
    </source>
</evidence>
<dbReference type="Gene3D" id="3.90.550.50">
    <property type="match status" value="1"/>
</dbReference>
<comment type="similarity">
    <text evidence="3 13">Belongs to the glycosyltransferase 31 family.</text>
</comment>
<evidence type="ECO:0000313" key="15">
    <source>
        <dbReference type="Proteomes" id="UP000694892"/>
    </source>
</evidence>
<sequence length="349" mass="40037">MGAIVRQRFVFLIRTTLVSIAILATRSWIISQQEIKRQLCTQHLDLTLFAIRDSANLSDRLYTYHLNMSKFQSDFPHLQNYKCSVTLTPQKEQELGNPKPVLIMAIKSHPRSGARRSAVRQTWARVEEVGGYWVKLIFLIAKTEVSGQLELVALESREFGDILQWDFNEGHHNLSLKERCFLEWLDSDLPHVEFIFKGDDDEYVNPRAVVDYIKEHSSSPNTLHGHLQRHSAVMRSTKYAISKTLYSFHKYPSFLSGGGFIFPGTSVKYLHEAAQKIPVFPLDDVYFGFLALAANLTYRHDRRFYVSGLAFNACKYQEALVVHGIEPERLIQIWTEVQRAQCQGGQGGQ</sequence>
<reference evidence="15" key="1">
    <citation type="journal article" date="2016" name="Nature">
        <title>Genome evolution in the allotetraploid frog Xenopus laevis.</title>
        <authorList>
            <person name="Session A.M."/>
            <person name="Uno Y."/>
            <person name="Kwon T."/>
            <person name="Chapman J.A."/>
            <person name="Toyoda A."/>
            <person name="Takahashi S."/>
            <person name="Fukui A."/>
            <person name="Hikosaka A."/>
            <person name="Suzuki A."/>
            <person name="Kondo M."/>
            <person name="van Heeringen S.J."/>
            <person name="Quigley I."/>
            <person name="Heinz S."/>
            <person name="Ogino H."/>
            <person name="Ochi H."/>
            <person name="Hellsten U."/>
            <person name="Lyons J.B."/>
            <person name="Simakov O."/>
            <person name="Putnam N."/>
            <person name="Stites J."/>
            <person name="Kuroki Y."/>
            <person name="Tanaka T."/>
            <person name="Michiue T."/>
            <person name="Watanabe M."/>
            <person name="Bogdanovic O."/>
            <person name="Lister R."/>
            <person name="Georgiou G."/>
            <person name="Paranjpe S.S."/>
            <person name="van Kruijsbergen I."/>
            <person name="Shu S."/>
            <person name="Carlson J."/>
            <person name="Kinoshita T."/>
            <person name="Ohta Y."/>
            <person name="Mawaribuchi S."/>
            <person name="Jenkins J."/>
            <person name="Grimwood J."/>
            <person name="Schmutz J."/>
            <person name="Mitros T."/>
            <person name="Mozaffari S.V."/>
            <person name="Suzuki Y."/>
            <person name="Haramoto Y."/>
            <person name="Yamamoto T.S."/>
            <person name="Takagi C."/>
            <person name="Heald R."/>
            <person name="Miller K."/>
            <person name="Haudenschild C."/>
            <person name="Kitzman J."/>
            <person name="Nakayama T."/>
            <person name="Izutsu Y."/>
            <person name="Robert J."/>
            <person name="Fortriede J."/>
            <person name="Burns K."/>
            <person name="Lotay V."/>
            <person name="Karimi K."/>
            <person name="Yasuoka Y."/>
            <person name="Dichmann D.S."/>
            <person name="Flajnik M.F."/>
            <person name="Houston D.W."/>
            <person name="Shendure J."/>
            <person name="DuPasquier L."/>
            <person name="Vize P.D."/>
            <person name="Zorn A.M."/>
            <person name="Ito M."/>
            <person name="Marcotte E.M."/>
            <person name="Wallingford J.B."/>
            <person name="Ito Y."/>
            <person name="Asashima M."/>
            <person name="Ueno N."/>
            <person name="Matsuda Y."/>
            <person name="Veenstra G.J."/>
            <person name="Fujiyama A."/>
            <person name="Harland R.M."/>
            <person name="Taira M."/>
            <person name="Rokhsar D.S."/>
        </authorList>
    </citation>
    <scope>NUCLEOTIDE SEQUENCE [LARGE SCALE GENOMIC DNA]</scope>
    <source>
        <strain evidence="15">J</strain>
    </source>
</reference>
<dbReference type="EMBL" id="CM004470">
    <property type="protein sequence ID" value="OCT90919.1"/>
    <property type="molecule type" value="Genomic_DNA"/>
</dbReference>
<keyword evidence="6" id="KW-0812">Transmembrane</keyword>
<dbReference type="AlphaFoldDB" id="A0A974HUN2"/>
<evidence type="ECO:0000256" key="13">
    <source>
        <dbReference type="RuleBase" id="RU363063"/>
    </source>
</evidence>
<comment type="subcellular location">
    <subcellularLocation>
        <location evidence="1 13">Golgi apparatus membrane</location>
        <topology evidence="1 13">Single-pass type II membrane protein</topology>
    </subcellularLocation>
</comment>
<dbReference type="PANTHER" id="PTHR11214:SF384">
    <property type="entry name" value="HEXOSYLTRANSFERASE"/>
    <property type="match status" value="1"/>
</dbReference>
<dbReference type="Proteomes" id="UP000694892">
    <property type="component" value="Chromosome 3L"/>
</dbReference>
<dbReference type="Pfam" id="PF01762">
    <property type="entry name" value="Galactosyl_T"/>
    <property type="match status" value="1"/>
</dbReference>
<dbReference type="InterPro" id="IPR002659">
    <property type="entry name" value="Glyco_trans_31"/>
</dbReference>
<evidence type="ECO:0000256" key="3">
    <source>
        <dbReference type="ARBA" id="ARBA00008661"/>
    </source>
</evidence>
<keyword evidence="11" id="KW-0472">Membrane</keyword>
<dbReference type="OMA" id="AHYPHFA"/>
<dbReference type="EC" id="2.4.1.-" evidence="13"/>
<dbReference type="FunFam" id="3.90.550.50:FF:000001">
    <property type="entry name" value="Hexosyltransferase"/>
    <property type="match status" value="1"/>
</dbReference>
<dbReference type="GO" id="GO:0030311">
    <property type="term" value="P:poly-N-acetyllactosamine biosynthetic process"/>
    <property type="evidence" value="ECO:0007669"/>
    <property type="project" value="TreeGrafter"/>
</dbReference>
<dbReference type="GO" id="GO:0000139">
    <property type="term" value="C:Golgi membrane"/>
    <property type="evidence" value="ECO:0007669"/>
    <property type="project" value="UniProtKB-SubCell"/>
</dbReference>
<keyword evidence="4 13" id="KW-0328">Glycosyltransferase</keyword>
<dbReference type="GO" id="GO:0016262">
    <property type="term" value="F:protein N-acetylglucosaminyltransferase activity"/>
    <property type="evidence" value="ECO:0007669"/>
    <property type="project" value="TreeGrafter"/>
</dbReference>
<evidence type="ECO:0000256" key="12">
    <source>
        <dbReference type="ARBA" id="ARBA00023180"/>
    </source>
</evidence>
<keyword evidence="12" id="KW-0325">Glycoprotein</keyword>
<dbReference type="GO" id="GO:0006493">
    <property type="term" value="P:protein O-linked glycosylation"/>
    <property type="evidence" value="ECO:0007669"/>
    <property type="project" value="TreeGrafter"/>
</dbReference>
<protein>
    <recommendedName>
        <fullName evidence="13">Hexosyltransferase</fullName>
        <ecNumber evidence="13">2.4.1.-</ecNumber>
    </recommendedName>
</protein>
<proteinExistence type="inferred from homology"/>
<accession>A0A974HUN2</accession>